<protein>
    <submittedName>
        <fullName evidence="1">Uncharacterized protein</fullName>
    </submittedName>
</protein>
<dbReference type="AlphaFoldDB" id="A0A5B7JGU9"/>
<accession>A0A5B7JGU9</accession>
<keyword evidence="2" id="KW-1185">Reference proteome</keyword>
<gene>
    <name evidence="1" type="ORF">E2C01_090539</name>
</gene>
<sequence>MLPFRDRPHVAATLLRTTACRVGDARPQAGRQGRCFARHSPSLDNASADMLQWVGNDLVPASRLVFTARGVTS</sequence>
<dbReference type="Proteomes" id="UP000324222">
    <property type="component" value="Unassembled WGS sequence"/>
</dbReference>
<dbReference type="EMBL" id="VSRR010101838">
    <property type="protein sequence ID" value="MPC95332.1"/>
    <property type="molecule type" value="Genomic_DNA"/>
</dbReference>
<proteinExistence type="predicted"/>
<reference evidence="1 2" key="1">
    <citation type="submission" date="2019-05" db="EMBL/GenBank/DDBJ databases">
        <title>Another draft genome of Portunus trituberculatus and its Hox gene families provides insights of decapod evolution.</title>
        <authorList>
            <person name="Jeong J.-H."/>
            <person name="Song I."/>
            <person name="Kim S."/>
            <person name="Choi T."/>
            <person name="Kim D."/>
            <person name="Ryu S."/>
            <person name="Kim W."/>
        </authorList>
    </citation>
    <scope>NUCLEOTIDE SEQUENCE [LARGE SCALE GENOMIC DNA]</scope>
    <source>
        <tissue evidence="1">Muscle</tissue>
    </source>
</reference>
<evidence type="ECO:0000313" key="1">
    <source>
        <dbReference type="EMBL" id="MPC95332.1"/>
    </source>
</evidence>
<comment type="caution">
    <text evidence="1">The sequence shown here is derived from an EMBL/GenBank/DDBJ whole genome shotgun (WGS) entry which is preliminary data.</text>
</comment>
<organism evidence="1 2">
    <name type="scientific">Portunus trituberculatus</name>
    <name type="common">Swimming crab</name>
    <name type="synonym">Neptunus trituberculatus</name>
    <dbReference type="NCBI Taxonomy" id="210409"/>
    <lineage>
        <taxon>Eukaryota</taxon>
        <taxon>Metazoa</taxon>
        <taxon>Ecdysozoa</taxon>
        <taxon>Arthropoda</taxon>
        <taxon>Crustacea</taxon>
        <taxon>Multicrustacea</taxon>
        <taxon>Malacostraca</taxon>
        <taxon>Eumalacostraca</taxon>
        <taxon>Eucarida</taxon>
        <taxon>Decapoda</taxon>
        <taxon>Pleocyemata</taxon>
        <taxon>Brachyura</taxon>
        <taxon>Eubrachyura</taxon>
        <taxon>Portunoidea</taxon>
        <taxon>Portunidae</taxon>
        <taxon>Portuninae</taxon>
        <taxon>Portunus</taxon>
    </lineage>
</organism>
<evidence type="ECO:0000313" key="2">
    <source>
        <dbReference type="Proteomes" id="UP000324222"/>
    </source>
</evidence>
<name>A0A5B7JGU9_PORTR</name>